<dbReference type="Proteomes" id="UP000468388">
    <property type="component" value="Unassembled WGS sequence"/>
</dbReference>
<evidence type="ECO:0000259" key="4">
    <source>
        <dbReference type="Pfam" id="PF04542"/>
    </source>
</evidence>
<evidence type="ECO:0000313" key="6">
    <source>
        <dbReference type="Proteomes" id="UP000468388"/>
    </source>
</evidence>
<name>A0A6N8JHM1_9BACT</name>
<keyword evidence="6" id="KW-1185">Reference proteome</keyword>
<dbReference type="EMBL" id="WRXO01000012">
    <property type="protein sequence ID" value="MVT44727.1"/>
    <property type="molecule type" value="Genomic_DNA"/>
</dbReference>
<dbReference type="SUPFAM" id="SSF88946">
    <property type="entry name" value="Sigma2 domain of RNA polymerase sigma factors"/>
    <property type="match status" value="1"/>
</dbReference>
<dbReference type="RefSeq" id="WP_157303514.1">
    <property type="nucleotide sequence ID" value="NZ_BAAAZB010000018.1"/>
</dbReference>
<dbReference type="PANTHER" id="PTHR43133:SF46">
    <property type="entry name" value="RNA POLYMERASE SIGMA-70 FACTOR ECF SUBFAMILY"/>
    <property type="match status" value="1"/>
</dbReference>
<evidence type="ECO:0000256" key="2">
    <source>
        <dbReference type="ARBA" id="ARBA00023082"/>
    </source>
</evidence>
<evidence type="ECO:0000313" key="5">
    <source>
        <dbReference type="EMBL" id="MVT44727.1"/>
    </source>
</evidence>
<protein>
    <recommendedName>
        <fullName evidence="4">RNA polymerase sigma-70 region 2 domain-containing protein</fullName>
    </recommendedName>
</protein>
<comment type="caution">
    <text evidence="5">The sequence shown here is derived from an EMBL/GenBank/DDBJ whole genome shotgun (WGS) entry which is preliminary data.</text>
</comment>
<gene>
    <name evidence="5" type="ORF">GO495_29305</name>
</gene>
<dbReference type="Pfam" id="PF04542">
    <property type="entry name" value="Sigma70_r2"/>
    <property type="match status" value="1"/>
</dbReference>
<organism evidence="5 6">
    <name type="scientific">Chitinophaga oryziterrae</name>
    <dbReference type="NCBI Taxonomy" id="1031224"/>
    <lineage>
        <taxon>Bacteria</taxon>
        <taxon>Pseudomonadati</taxon>
        <taxon>Bacteroidota</taxon>
        <taxon>Chitinophagia</taxon>
        <taxon>Chitinophagales</taxon>
        <taxon>Chitinophagaceae</taxon>
        <taxon>Chitinophaga</taxon>
    </lineage>
</organism>
<evidence type="ECO:0000256" key="1">
    <source>
        <dbReference type="ARBA" id="ARBA00023015"/>
    </source>
</evidence>
<proteinExistence type="predicted"/>
<dbReference type="OrthoDB" id="657017at2"/>
<dbReference type="PANTHER" id="PTHR43133">
    <property type="entry name" value="RNA POLYMERASE ECF-TYPE SIGMA FACTO"/>
    <property type="match status" value="1"/>
</dbReference>
<evidence type="ECO:0000256" key="3">
    <source>
        <dbReference type="ARBA" id="ARBA00023163"/>
    </source>
</evidence>
<sequence length="111" mass="13185">MTPDYKDDILLLKQLKAKNIQAFKYLYTHNRKWLYVLAVSILKDKREAQELVQELFIDFWQEALHQHITSSIKSYLSNAIKNKAYNFTRNDGIHKQRENDISLSNEFILPA</sequence>
<dbReference type="InterPro" id="IPR007627">
    <property type="entry name" value="RNA_pol_sigma70_r2"/>
</dbReference>
<keyword evidence="3" id="KW-0804">Transcription</keyword>
<feature type="domain" description="RNA polymerase sigma-70 region 2" evidence="4">
    <location>
        <begin position="26"/>
        <end position="90"/>
    </location>
</feature>
<dbReference type="GO" id="GO:0016987">
    <property type="term" value="F:sigma factor activity"/>
    <property type="evidence" value="ECO:0007669"/>
    <property type="project" value="UniProtKB-KW"/>
</dbReference>
<dbReference type="InterPro" id="IPR039425">
    <property type="entry name" value="RNA_pol_sigma-70-like"/>
</dbReference>
<dbReference type="Gene3D" id="1.10.1740.10">
    <property type="match status" value="1"/>
</dbReference>
<accession>A0A6N8JHM1</accession>
<dbReference type="GO" id="GO:0006352">
    <property type="term" value="P:DNA-templated transcription initiation"/>
    <property type="evidence" value="ECO:0007669"/>
    <property type="project" value="InterPro"/>
</dbReference>
<dbReference type="AlphaFoldDB" id="A0A6N8JHM1"/>
<dbReference type="InterPro" id="IPR013325">
    <property type="entry name" value="RNA_pol_sigma_r2"/>
</dbReference>
<keyword evidence="2" id="KW-0731">Sigma factor</keyword>
<keyword evidence="1" id="KW-0805">Transcription regulation</keyword>
<reference evidence="5 6" key="1">
    <citation type="submission" date="2019-12" db="EMBL/GenBank/DDBJ databases">
        <title>The draft genomic sequence of strain Chitinophaga oryziterrae JCM 16595.</title>
        <authorList>
            <person name="Zhang X."/>
        </authorList>
    </citation>
    <scope>NUCLEOTIDE SEQUENCE [LARGE SCALE GENOMIC DNA]</scope>
    <source>
        <strain evidence="5 6">JCM 16595</strain>
    </source>
</reference>